<dbReference type="RefSeq" id="WP_174135102.1">
    <property type="nucleotide sequence ID" value="NZ_JABUFE010000001.1"/>
</dbReference>
<comment type="caution">
    <text evidence="2">The sequence shown here is derived from an EMBL/GenBank/DDBJ whole genome shotgun (WGS) entry which is preliminary data.</text>
</comment>
<keyword evidence="3" id="KW-1185">Reference proteome</keyword>
<feature type="signal peptide" evidence="1">
    <location>
        <begin position="1"/>
        <end position="23"/>
    </location>
</feature>
<name>A0ABX2IMN1_9RHOB</name>
<dbReference type="EMBL" id="JABUFE010000001">
    <property type="protein sequence ID" value="NSX53790.1"/>
    <property type="molecule type" value="Genomic_DNA"/>
</dbReference>
<organism evidence="2 3">
    <name type="scientific">Parasulfitobacter algicola</name>
    <dbReference type="NCBI Taxonomy" id="2614809"/>
    <lineage>
        <taxon>Bacteria</taxon>
        <taxon>Pseudomonadati</taxon>
        <taxon>Pseudomonadota</taxon>
        <taxon>Alphaproteobacteria</taxon>
        <taxon>Rhodobacterales</taxon>
        <taxon>Roseobacteraceae</taxon>
        <taxon>Parasulfitobacter</taxon>
    </lineage>
</organism>
<proteinExistence type="predicted"/>
<sequence length="504" mass="53793">MTLVTKTSCSLAAFFMTTTAVFADVTPEQVWDDWQKSLAMYGEELDMGTTVRAGASLKVSGVGFTTVDGTNEVIASFPDMTLTDQGDGTVAVTLDTDYLFTFKDTSPFAGFAEAIFRVTDQNFAMVVSGSPEEMVYDVTADAMIMALDEIKPAPGDEPLDVTFSIAANGIEGKYLVTPGDVRKMTQDITVENSIIKFNVEEPSDAVSINLDGVINTITLTGETATPTDIDMSNPAAMFGPDSNIAGGYTFGDAAYTFLFSENGSVSSGGLTSRGTKLDVAMGDSIVSYTGESQDVAFNMQSNALPFPVNLNMESYGFAFGVPVAKSDDLKDVQVGLSLREFVMDDQLWNIFDPTQVLPRDPATIAIDISGKAKMLVDILDPEQADQMMMVETPIEVDQMNLNSLTIEAAGATVTGDGGFTFDNTDLDTFDGVPRPQGEVNLMVVGANGLIDNLIAMGLLPEDQAMGARMMMGMFAVPGEGDDTLTSKIEVNDQGHVLANGQRLR</sequence>
<keyword evidence="1" id="KW-0732">Signal</keyword>
<dbReference type="InterPro" id="IPR018666">
    <property type="entry name" value="DUF2125"/>
</dbReference>
<dbReference type="Proteomes" id="UP000777935">
    <property type="component" value="Unassembled WGS sequence"/>
</dbReference>
<dbReference type="Pfam" id="PF09898">
    <property type="entry name" value="DUF2125"/>
    <property type="match status" value="1"/>
</dbReference>
<evidence type="ECO:0000256" key="1">
    <source>
        <dbReference type="SAM" id="SignalP"/>
    </source>
</evidence>
<accession>A0ABX2IMN1</accession>
<protein>
    <submittedName>
        <fullName evidence="2">DUF2125 domain-containing protein</fullName>
    </submittedName>
</protein>
<gene>
    <name evidence="2" type="ORF">HRQ87_03150</name>
</gene>
<evidence type="ECO:0000313" key="3">
    <source>
        <dbReference type="Proteomes" id="UP000777935"/>
    </source>
</evidence>
<feature type="chain" id="PRO_5045500685" evidence="1">
    <location>
        <begin position="24"/>
        <end position="504"/>
    </location>
</feature>
<evidence type="ECO:0000313" key="2">
    <source>
        <dbReference type="EMBL" id="NSX53790.1"/>
    </source>
</evidence>
<reference evidence="2 3" key="1">
    <citation type="submission" date="2020-06" db="EMBL/GenBank/DDBJ databases">
        <title>Sulfitobacter algicola sp. nov., isolated from green algae.</title>
        <authorList>
            <person name="Wang C."/>
        </authorList>
    </citation>
    <scope>NUCLEOTIDE SEQUENCE [LARGE SCALE GENOMIC DNA]</scope>
    <source>
        <strain evidence="2 3">1151</strain>
    </source>
</reference>